<keyword evidence="4" id="KW-0805">Transcription regulation</keyword>
<evidence type="ECO:0000313" key="10">
    <source>
        <dbReference type="EMBL" id="RGO54003.1"/>
    </source>
</evidence>
<dbReference type="EMBL" id="QSHK01000008">
    <property type="protein sequence ID" value="RHC05611.1"/>
    <property type="molecule type" value="Genomic_DNA"/>
</dbReference>
<dbReference type="InterPro" id="IPR043135">
    <property type="entry name" value="Fur_C"/>
</dbReference>
<dbReference type="EMBL" id="QSQQ01000005">
    <property type="protein sequence ID" value="RGK49171.1"/>
    <property type="molecule type" value="Genomic_DNA"/>
</dbReference>
<evidence type="ECO:0000256" key="7">
    <source>
        <dbReference type="PIRSR" id="PIRSR602481-1"/>
    </source>
</evidence>
<evidence type="ECO:0000313" key="31">
    <source>
        <dbReference type="Proteomes" id="UP000285981"/>
    </source>
</evidence>
<dbReference type="GO" id="GO:0045892">
    <property type="term" value="P:negative regulation of DNA-templated transcription"/>
    <property type="evidence" value="ECO:0007669"/>
    <property type="project" value="TreeGrafter"/>
</dbReference>
<evidence type="ECO:0000313" key="24">
    <source>
        <dbReference type="Proteomes" id="UP000283630"/>
    </source>
</evidence>
<dbReference type="Proteomes" id="UP000284742">
    <property type="component" value="Unassembled WGS sequence"/>
</dbReference>
<dbReference type="EMBL" id="QSEW01000011">
    <property type="protein sequence ID" value="RGZ99132.1"/>
    <property type="molecule type" value="Genomic_DNA"/>
</dbReference>
<reference evidence="20 21" key="1">
    <citation type="submission" date="2018-08" db="EMBL/GenBank/DDBJ databases">
        <title>A genome reference for cultivated species of the human gut microbiota.</title>
        <authorList>
            <person name="Zou Y."/>
            <person name="Xue W."/>
            <person name="Luo G."/>
        </authorList>
    </citation>
    <scope>NUCLEOTIDE SEQUENCE [LARGE SCALE GENOMIC DNA]</scope>
    <source>
        <strain evidence="14 23">AF12-11</strain>
        <strain evidence="13 24">AF19-4AC</strain>
        <strain evidence="12 31">AF21-25</strain>
        <strain evidence="11 25">AF25-11</strain>
        <strain evidence="19 29">AF31-13BH</strain>
        <strain evidence="18 30">AM23-7AC</strain>
        <strain evidence="17 26">AM37-5</strain>
        <strain evidence="16 28">AM42-8</strain>
        <strain evidence="15 27">AM46-16</strain>
        <strain evidence="10 21">OM02-12</strain>
        <strain evidence="9 22">TF11-11</strain>
        <strain evidence="8 20">TM09-19AC</strain>
    </source>
</reference>
<keyword evidence="2" id="KW-0678">Repressor</keyword>
<keyword evidence="21" id="KW-1185">Reference proteome</keyword>
<evidence type="ECO:0000313" key="13">
    <source>
        <dbReference type="EMBL" id="RGT07209.1"/>
    </source>
</evidence>
<keyword evidence="3 7" id="KW-0862">Zinc</keyword>
<dbReference type="GO" id="GO:0008270">
    <property type="term" value="F:zinc ion binding"/>
    <property type="evidence" value="ECO:0007669"/>
    <property type="project" value="TreeGrafter"/>
</dbReference>
<dbReference type="PANTHER" id="PTHR33202:SF7">
    <property type="entry name" value="FERRIC UPTAKE REGULATION PROTEIN"/>
    <property type="match status" value="1"/>
</dbReference>
<evidence type="ECO:0000313" key="21">
    <source>
        <dbReference type="Proteomes" id="UP000261055"/>
    </source>
</evidence>
<dbReference type="PANTHER" id="PTHR33202">
    <property type="entry name" value="ZINC UPTAKE REGULATION PROTEIN"/>
    <property type="match status" value="1"/>
</dbReference>
<feature type="binding site" evidence="7">
    <location>
        <position position="125"/>
    </location>
    <ligand>
        <name>Zn(2+)</name>
        <dbReference type="ChEBI" id="CHEBI:29105"/>
    </ligand>
</feature>
<dbReference type="EMBL" id="QRUK01000044">
    <property type="protein sequence ID" value="RGR54262.1"/>
    <property type="molecule type" value="Genomic_DNA"/>
</dbReference>
<dbReference type="Proteomes" id="UP000266376">
    <property type="component" value="Unassembled WGS sequence"/>
</dbReference>
<gene>
    <name evidence="18" type="ORF">DW658_06900</name>
    <name evidence="17" type="ORF">DW860_11430</name>
    <name evidence="16" type="ORF">DW924_05885</name>
    <name evidence="15" type="ORF">DW957_10145</name>
    <name evidence="14" type="ORF">DWV67_12115</name>
    <name evidence="13" type="ORF">DWX53_13430</name>
    <name evidence="12" type="ORF">DWX78_10365</name>
    <name evidence="11" type="ORF">DWY33_15040</name>
    <name evidence="19" type="ORF">DWZ24_01795</name>
    <name evidence="10" type="ORF">DXB12_02520</name>
    <name evidence="9" type="ORF">DXD10_05615</name>
    <name evidence="8" type="ORF">DXD84_11785</name>
</gene>
<dbReference type="Proteomes" id="UP000261208">
    <property type="component" value="Unassembled WGS sequence"/>
</dbReference>
<feature type="binding site" evidence="7">
    <location>
        <position position="82"/>
    </location>
    <ligand>
        <name>Zn(2+)</name>
        <dbReference type="ChEBI" id="CHEBI:29105"/>
    </ligand>
</feature>
<evidence type="ECO:0000256" key="6">
    <source>
        <dbReference type="ARBA" id="ARBA00023163"/>
    </source>
</evidence>
<evidence type="ECO:0000313" key="30">
    <source>
        <dbReference type="Proteomes" id="UP000285666"/>
    </source>
</evidence>
<evidence type="ECO:0000313" key="11">
    <source>
        <dbReference type="EMBL" id="RGR54262.1"/>
    </source>
</evidence>
<dbReference type="AlphaFoldDB" id="A0A3E4MHL3"/>
<evidence type="ECO:0000313" key="9">
    <source>
        <dbReference type="EMBL" id="RGK49171.1"/>
    </source>
</evidence>
<dbReference type="InterPro" id="IPR036388">
    <property type="entry name" value="WH-like_DNA-bd_sf"/>
</dbReference>
<evidence type="ECO:0000313" key="29">
    <source>
        <dbReference type="Proteomes" id="UP000285652"/>
    </source>
</evidence>
<evidence type="ECO:0000313" key="8">
    <source>
        <dbReference type="EMBL" id="RGI82222.1"/>
    </source>
</evidence>
<dbReference type="RefSeq" id="WP_005330428.1">
    <property type="nucleotide sequence ID" value="NZ_AP031430.1"/>
</dbReference>
<comment type="caution">
    <text evidence="9">The sequence shown here is derived from an EMBL/GenBank/DDBJ whole genome shotgun (WGS) entry which is preliminary data.</text>
</comment>
<dbReference type="CDD" id="cd07153">
    <property type="entry name" value="Fur_like"/>
    <property type="match status" value="1"/>
</dbReference>
<dbReference type="Proteomes" id="UP000285981">
    <property type="component" value="Unassembled WGS sequence"/>
</dbReference>
<dbReference type="InterPro" id="IPR002481">
    <property type="entry name" value="FUR"/>
</dbReference>
<feature type="binding site" evidence="7">
    <location>
        <position position="85"/>
    </location>
    <ligand>
        <name>Zn(2+)</name>
        <dbReference type="ChEBI" id="CHEBI:29105"/>
    </ligand>
</feature>
<evidence type="ECO:0000256" key="5">
    <source>
        <dbReference type="ARBA" id="ARBA00023125"/>
    </source>
</evidence>
<comment type="cofactor">
    <cofactor evidence="7">
        <name>Zn(2+)</name>
        <dbReference type="ChEBI" id="CHEBI:29105"/>
    </cofactor>
    <text evidence="7">Binds 1 zinc ion per subunit.</text>
</comment>
<evidence type="ECO:0000313" key="17">
    <source>
        <dbReference type="EMBL" id="RHC05611.1"/>
    </source>
</evidence>
<dbReference type="EMBL" id="QRQQ01000001">
    <property type="protein sequence ID" value="RHN19304.1"/>
    <property type="molecule type" value="Genomic_DNA"/>
</dbReference>
<dbReference type="GO" id="GO:0003700">
    <property type="term" value="F:DNA-binding transcription factor activity"/>
    <property type="evidence" value="ECO:0007669"/>
    <property type="project" value="InterPro"/>
</dbReference>
<protein>
    <submittedName>
        <fullName evidence="9">Transcriptional repressor</fullName>
    </submittedName>
</protein>
<accession>A0A3E4MHL3</accession>
<dbReference type="Gene3D" id="3.30.1490.190">
    <property type="match status" value="1"/>
</dbReference>
<dbReference type="EMBL" id="QSOI01000016">
    <property type="protein sequence ID" value="RGI82222.1"/>
    <property type="molecule type" value="Genomic_DNA"/>
</dbReference>
<dbReference type="Pfam" id="PF01475">
    <property type="entry name" value="FUR"/>
    <property type="match status" value="1"/>
</dbReference>
<evidence type="ECO:0000313" key="20">
    <source>
        <dbReference type="Proteomes" id="UP000260664"/>
    </source>
</evidence>
<dbReference type="EMBL" id="QRWH01000016">
    <property type="protein sequence ID" value="RGT07209.1"/>
    <property type="molecule type" value="Genomic_DNA"/>
</dbReference>
<dbReference type="GeneID" id="92863888"/>
<dbReference type="Gene3D" id="1.10.10.10">
    <property type="entry name" value="Winged helix-like DNA-binding domain superfamily/Winged helix DNA-binding domain"/>
    <property type="match status" value="1"/>
</dbReference>
<dbReference type="EMBL" id="QRHN01000007">
    <property type="protein sequence ID" value="RHF79123.1"/>
    <property type="molecule type" value="Genomic_DNA"/>
</dbReference>
<dbReference type="Proteomes" id="UP000285642">
    <property type="component" value="Unassembled WGS sequence"/>
</dbReference>
<evidence type="ECO:0000313" key="23">
    <source>
        <dbReference type="Proteomes" id="UP000266376"/>
    </source>
</evidence>
<dbReference type="Proteomes" id="UP000285652">
    <property type="component" value="Unassembled WGS sequence"/>
</dbReference>
<evidence type="ECO:0000313" key="15">
    <source>
        <dbReference type="EMBL" id="RGZ99132.1"/>
    </source>
</evidence>
<evidence type="ECO:0000313" key="18">
    <source>
        <dbReference type="EMBL" id="RHF79123.1"/>
    </source>
</evidence>
<proteinExistence type="inferred from homology"/>
<organism evidence="9 22">
    <name type="scientific">Dorea formicigenerans</name>
    <dbReference type="NCBI Taxonomy" id="39486"/>
    <lineage>
        <taxon>Bacteria</taxon>
        <taxon>Bacillati</taxon>
        <taxon>Bacillota</taxon>
        <taxon>Clostridia</taxon>
        <taxon>Lachnospirales</taxon>
        <taxon>Lachnospiraceae</taxon>
        <taxon>Dorea</taxon>
    </lineage>
</organism>
<dbReference type="Proteomes" id="UP000285666">
    <property type="component" value="Unassembled WGS sequence"/>
</dbReference>
<dbReference type="InterPro" id="IPR036390">
    <property type="entry name" value="WH_DNA-bd_sf"/>
</dbReference>
<dbReference type="GO" id="GO:0000976">
    <property type="term" value="F:transcription cis-regulatory region binding"/>
    <property type="evidence" value="ECO:0007669"/>
    <property type="project" value="TreeGrafter"/>
</dbReference>
<keyword evidence="5" id="KW-0238">DNA-binding</keyword>
<dbReference type="SUPFAM" id="SSF46785">
    <property type="entry name" value="Winged helix' DNA-binding domain"/>
    <property type="match status" value="1"/>
</dbReference>
<sequence length="135" mass="15561">MTSRRNTIQKDLVRNAVCEMKRHVTANEVYEFVKEFCPTIGKGTVYRNLDILVEEGDLRKVEVPDGPNRFDLTLKNHYHVRCVNCGEISDVDMDEILGLLEKIHDTHGTDFLGYDILFKGICPKCQKKIKDGQIY</sequence>
<evidence type="ECO:0000256" key="2">
    <source>
        <dbReference type="ARBA" id="ARBA00022491"/>
    </source>
</evidence>
<name>A0A3E4MHL3_9FIRM</name>
<keyword evidence="7" id="KW-0479">Metal-binding</keyword>
<evidence type="ECO:0000313" key="28">
    <source>
        <dbReference type="Proteomes" id="UP000285642"/>
    </source>
</evidence>
<dbReference type="GO" id="GO:1900376">
    <property type="term" value="P:regulation of secondary metabolite biosynthetic process"/>
    <property type="evidence" value="ECO:0007669"/>
    <property type="project" value="TreeGrafter"/>
</dbReference>
<feature type="binding site" evidence="7">
    <location>
        <position position="122"/>
    </location>
    <ligand>
        <name>Zn(2+)</name>
        <dbReference type="ChEBI" id="CHEBI:29105"/>
    </ligand>
</feature>
<dbReference type="Proteomes" id="UP000284962">
    <property type="component" value="Unassembled WGS sequence"/>
</dbReference>
<evidence type="ECO:0000313" key="16">
    <source>
        <dbReference type="EMBL" id="RHA71034.1"/>
    </source>
</evidence>
<dbReference type="EMBL" id="QSAJ01000032">
    <property type="protein sequence ID" value="RGW51301.1"/>
    <property type="molecule type" value="Genomic_DNA"/>
</dbReference>
<evidence type="ECO:0000313" key="26">
    <source>
        <dbReference type="Proteomes" id="UP000284742"/>
    </source>
</evidence>
<evidence type="ECO:0000313" key="19">
    <source>
        <dbReference type="EMBL" id="RHN19304.1"/>
    </source>
</evidence>
<dbReference type="Proteomes" id="UP000260664">
    <property type="component" value="Unassembled WGS sequence"/>
</dbReference>
<evidence type="ECO:0000256" key="4">
    <source>
        <dbReference type="ARBA" id="ARBA00023015"/>
    </source>
</evidence>
<comment type="similarity">
    <text evidence="1">Belongs to the Fur family.</text>
</comment>
<dbReference type="EMBL" id="QSVQ01000002">
    <property type="protein sequence ID" value="RGO54003.1"/>
    <property type="molecule type" value="Genomic_DNA"/>
</dbReference>
<dbReference type="Proteomes" id="UP000283652">
    <property type="component" value="Unassembled WGS sequence"/>
</dbReference>
<evidence type="ECO:0000313" key="22">
    <source>
        <dbReference type="Proteomes" id="UP000261208"/>
    </source>
</evidence>
<keyword evidence="6" id="KW-0804">Transcription</keyword>
<dbReference type="Proteomes" id="UP000261055">
    <property type="component" value="Unassembled WGS sequence"/>
</dbReference>
<evidence type="ECO:0000313" key="14">
    <source>
        <dbReference type="EMBL" id="RGW51301.1"/>
    </source>
</evidence>
<dbReference type="EMBL" id="QRVU01000051">
    <property type="protein sequence ID" value="RGS69516.1"/>
    <property type="molecule type" value="Genomic_DNA"/>
</dbReference>
<dbReference type="Proteomes" id="UP000283630">
    <property type="component" value="Unassembled WGS sequence"/>
</dbReference>
<evidence type="ECO:0000313" key="25">
    <source>
        <dbReference type="Proteomes" id="UP000283652"/>
    </source>
</evidence>
<evidence type="ECO:0000313" key="27">
    <source>
        <dbReference type="Proteomes" id="UP000284962"/>
    </source>
</evidence>
<evidence type="ECO:0000256" key="1">
    <source>
        <dbReference type="ARBA" id="ARBA00007957"/>
    </source>
</evidence>
<evidence type="ECO:0000256" key="3">
    <source>
        <dbReference type="ARBA" id="ARBA00022833"/>
    </source>
</evidence>
<evidence type="ECO:0000313" key="12">
    <source>
        <dbReference type="EMBL" id="RGS69516.1"/>
    </source>
</evidence>
<dbReference type="EMBL" id="QSFS01000005">
    <property type="protein sequence ID" value="RHA71034.1"/>
    <property type="molecule type" value="Genomic_DNA"/>
</dbReference>